<reference evidence="5" key="1">
    <citation type="journal article" date="2019" name="Int. J. Syst. Evol. Microbiol.">
        <title>The Global Catalogue of Microorganisms (GCM) 10K type strain sequencing project: providing services to taxonomists for standard genome sequencing and annotation.</title>
        <authorList>
            <consortium name="The Broad Institute Genomics Platform"/>
            <consortium name="The Broad Institute Genome Sequencing Center for Infectious Disease"/>
            <person name="Wu L."/>
            <person name="Ma J."/>
        </authorList>
    </citation>
    <scope>NUCLEOTIDE SEQUENCE [LARGE SCALE GENOMIC DNA]</scope>
    <source>
        <strain evidence="5">CGMCC 1.15044</strain>
    </source>
</reference>
<dbReference type="InterPro" id="IPR003680">
    <property type="entry name" value="Flavodoxin_fold"/>
</dbReference>
<keyword evidence="2" id="KW-0560">Oxidoreductase</keyword>
<dbReference type="InterPro" id="IPR051545">
    <property type="entry name" value="NAD(P)H_dehydrogenase_qn"/>
</dbReference>
<keyword evidence="5" id="KW-1185">Reference proteome</keyword>
<dbReference type="Proteomes" id="UP000609323">
    <property type="component" value="Unassembled WGS sequence"/>
</dbReference>
<comment type="caution">
    <text evidence="4">The sequence shown here is derived from an EMBL/GenBank/DDBJ whole genome shotgun (WGS) entry which is preliminary data.</text>
</comment>
<dbReference type="InterPro" id="IPR029039">
    <property type="entry name" value="Flavoprotein-like_sf"/>
</dbReference>
<evidence type="ECO:0000259" key="3">
    <source>
        <dbReference type="Pfam" id="PF02525"/>
    </source>
</evidence>
<accession>A0ABQ1FYD1</accession>
<name>A0ABQ1FYD1_9BACL</name>
<sequence>MEVAALSMKTLIIYAHPNHDSLCYAFLQKVLQGCEENPDSTEVQVLDLYAEGFNPVLVFNEEQRRRDMHRNPALETYRQQITWADRLVFVYPIWWGRPPAMLLGYIDQMFASNFAYRDKKGPFPEGLLKGKSAVCISTMKGPAGYPLIYLNNAPKILMKRALLNFVGIKKVKMFEFGSMESPKGRQAEKLEKVYRYFLNR</sequence>
<dbReference type="EMBL" id="BMHF01000005">
    <property type="protein sequence ID" value="GGA33006.1"/>
    <property type="molecule type" value="Genomic_DNA"/>
</dbReference>
<dbReference type="PANTHER" id="PTHR10204:SF34">
    <property type="entry name" value="NAD(P)H DEHYDROGENASE [QUINONE] 1 ISOFORM 1"/>
    <property type="match status" value="1"/>
</dbReference>
<evidence type="ECO:0000313" key="4">
    <source>
        <dbReference type="EMBL" id="GGA33006.1"/>
    </source>
</evidence>
<gene>
    <name evidence="4" type="ORF">GCM10010917_17650</name>
</gene>
<dbReference type="SUPFAM" id="SSF52218">
    <property type="entry name" value="Flavoproteins"/>
    <property type="match status" value="1"/>
</dbReference>
<evidence type="ECO:0000256" key="1">
    <source>
        <dbReference type="ARBA" id="ARBA00006252"/>
    </source>
</evidence>
<dbReference type="Pfam" id="PF02525">
    <property type="entry name" value="Flavodoxin_2"/>
    <property type="match status" value="1"/>
</dbReference>
<comment type="similarity">
    <text evidence="1">Belongs to the NAD(P)H dehydrogenase (quinone) family.</text>
</comment>
<dbReference type="Gene3D" id="3.40.50.360">
    <property type="match status" value="1"/>
</dbReference>
<protein>
    <submittedName>
        <fullName evidence="4">NAD(P)H dehydrogenase (Quinone)</fullName>
    </submittedName>
</protein>
<evidence type="ECO:0000313" key="5">
    <source>
        <dbReference type="Proteomes" id="UP000609323"/>
    </source>
</evidence>
<proteinExistence type="inferred from homology"/>
<organism evidence="4 5">
    <name type="scientific">Paenibacillus physcomitrellae</name>
    <dbReference type="NCBI Taxonomy" id="1619311"/>
    <lineage>
        <taxon>Bacteria</taxon>
        <taxon>Bacillati</taxon>
        <taxon>Bacillota</taxon>
        <taxon>Bacilli</taxon>
        <taxon>Bacillales</taxon>
        <taxon>Paenibacillaceae</taxon>
        <taxon>Paenibacillus</taxon>
    </lineage>
</organism>
<dbReference type="PANTHER" id="PTHR10204">
    <property type="entry name" value="NAD P H OXIDOREDUCTASE-RELATED"/>
    <property type="match status" value="1"/>
</dbReference>
<feature type="domain" description="Flavodoxin-like fold" evidence="3">
    <location>
        <begin position="8"/>
        <end position="189"/>
    </location>
</feature>
<evidence type="ECO:0000256" key="2">
    <source>
        <dbReference type="ARBA" id="ARBA00023002"/>
    </source>
</evidence>